<dbReference type="PANTHER" id="PTHR30629">
    <property type="entry name" value="PROPHAGE INTEGRASE"/>
    <property type="match status" value="1"/>
</dbReference>
<evidence type="ECO:0000256" key="3">
    <source>
        <dbReference type="ARBA" id="ARBA00023125"/>
    </source>
</evidence>
<keyword evidence="2" id="KW-0229">DNA integration</keyword>
<dbReference type="Pfam" id="PF02899">
    <property type="entry name" value="Phage_int_SAM_1"/>
    <property type="match status" value="1"/>
</dbReference>
<evidence type="ECO:0000313" key="9">
    <source>
        <dbReference type="Proteomes" id="UP000559987"/>
    </source>
</evidence>
<dbReference type="InterPro" id="IPR011010">
    <property type="entry name" value="DNA_brk_join_enz"/>
</dbReference>
<dbReference type="InterPro" id="IPR044068">
    <property type="entry name" value="CB"/>
</dbReference>
<evidence type="ECO:0000256" key="4">
    <source>
        <dbReference type="ARBA" id="ARBA00023172"/>
    </source>
</evidence>
<dbReference type="InterPro" id="IPR010998">
    <property type="entry name" value="Integrase_recombinase_N"/>
</dbReference>
<feature type="domain" description="Tyr recombinase" evidence="6">
    <location>
        <begin position="211"/>
        <end position="389"/>
    </location>
</feature>
<dbReference type="InterPro" id="IPR004107">
    <property type="entry name" value="Integrase_SAM-like_N"/>
</dbReference>
<dbReference type="InterPro" id="IPR038488">
    <property type="entry name" value="Integrase_DNA-bd_sf"/>
</dbReference>
<dbReference type="Pfam" id="PF00589">
    <property type="entry name" value="Phage_integrase"/>
    <property type="match status" value="1"/>
</dbReference>
<dbReference type="GO" id="GO:0015074">
    <property type="term" value="P:DNA integration"/>
    <property type="evidence" value="ECO:0007669"/>
    <property type="project" value="UniProtKB-KW"/>
</dbReference>
<dbReference type="Gene3D" id="1.10.150.130">
    <property type="match status" value="1"/>
</dbReference>
<dbReference type="GO" id="GO:0003677">
    <property type="term" value="F:DNA binding"/>
    <property type="evidence" value="ECO:0007669"/>
    <property type="project" value="UniProtKB-UniRule"/>
</dbReference>
<name>A0A839UVS5_9GAMM</name>
<reference evidence="8 9" key="1">
    <citation type="submission" date="2020-08" db="EMBL/GenBank/DDBJ databases">
        <title>Genomic Encyclopedia of Type Strains, Phase III (KMG-III): the genomes of soil and plant-associated and newly described type strains.</title>
        <authorList>
            <person name="Whitman W."/>
        </authorList>
    </citation>
    <scope>NUCLEOTIDE SEQUENCE [LARGE SCALE GENOMIC DNA]</scope>
    <source>
        <strain evidence="8 9">CECT 8571</strain>
    </source>
</reference>
<proteinExistence type="inferred from homology"/>
<dbReference type="PROSITE" id="PS51900">
    <property type="entry name" value="CB"/>
    <property type="match status" value="1"/>
</dbReference>
<evidence type="ECO:0000313" key="8">
    <source>
        <dbReference type="EMBL" id="MBB3170166.1"/>
    </source>
</evidence>
<keyword evidence="3 5" id="KW-0238">DNA-binding</keyword>
<gene>
    <name evidence="8" type="ORF">FHS30_003383</name>
</gene>
<comment type="caution">
    <text evidence="8">The sequence shown here is derived from an EMBL/GenBank/DDBJ whole genome shotgun (WGS) entry which is preliminary data.</text>
</comment>
<dbReference type="SUPFAM" id="SSF56349">
    <property type="entry name" value="DNA breaking-rejoining enzymes"/>
    <property type="match status" value="1"/>
</dbReference>
<keyword evidence="4" id="KW-0233">DNA recombination</keyword>
<comment type="similarity">
    <text evidence="1">Belongs to the 'phage' integrase family.</text>
</comment>
<dbReference type="PROSITE" id="PS51898">
    <property type="entry name" value="TYR_RECOMBINASE"/>
    <property type="match status" value="1"/>
</dbReference>
<dbReference type="Proteomes" id="UP000559987">
    <property type="component" value="Unassembled WGS sequence"/>
</dbReference>
<dbReference type="RefSeq" id="WP_183911666.1">
    <property type="nucleotide sequence ID" value="NZ_JACHXZ010000006.1"/>
</dbReference>
<evidence type="ECO:0000256" key="1">
    <source>
        <dbReference type="ARBA" id="ARBA00008857"/>
    </source>
</evidence>
<organism evidence="8 9">
    <name type="scientific">Simiduia aestuariiviva</name>
    <dbReference type="NCBI Taxonomy" id="1510459"/>
    <lineage>
        <taxon>Bacteria</taxon>
        <taxon>Pseudomonadati</taxon>
        <taxon>Pseudomonadota</taxon>
        <taxon>Gammaproteobacteria</taxon>
        <taxon>Cellvibrionales</taxon>
        <taxon>Cellvibrionaceae</taxon>
        <taxon>Simiduia</taxon>
    </lineage>
</organism>
<dbReference type="Gene3D" id="1.10.443.10">
    <property type="entry name" value="Intergrase catalytic core"/>
    <property type="match status" value="1"/>
</dbReference>
<sequence>MSETHNFTKALLDELQPIPGKTRSYFYDKRINGLCLSITPKGTKSFLVYRKVEGKPVRVTLGRYPDMKIEQARKLAMDALSSMAGGTNLIEEKRAARSEGVTLSEAMADYLRVRGHTLSPNTISNYKTVLDRHLANWANKPLNYITRDRVARHHRTLSETSESAANKSMRVLRALFNFANGQYEDRHGRGLFPDNPVSRLTHTRSWNKETRRDNKIKNSQLASWFQAIESLYHREDLFTHVAADYLQFVLLTGLRRREAAGLNVGDLDFRDKTFTVHKTKNGHPLTLPMSDNVLAILKRRAENTSGEMVFESSGSSGQINDPRRIIDYIREASGVHFTIHDLRRTFISIAESLDIPAYALKRLVNHSTGGDVTAGYIIMDVERLRVPMQKISDFINQTAANNTTGIPMPGLRTSATESPL</sequence>
<dbReference type="Pfam" id="PF13356">
    <property type="entry name" value="Arm-DNA-bind_3"/>
    <property type="match status" value="1"/>
</dbReference>
<dbReference type="InterPro" id="IPR013762">
    <property type="entry name" value="Integrase-like_cat_sf"/>
</dbReference>
<dbReference type="Gene3D" id="3.30.160.390">
    <property type="entry name" value="Integrase, DNA-binding domain"/>
    <property type="match status" value="1"/>
</dbReference>
<dbReference type="EMBL" id="JACHXZ010000006">
    <property type="protein sequence ID" value="MBB3170166.1"/>
    <property type="molecule type" value="Genomic_DNA"/>
</dbReference>
<dbReference type="AlphaFoldDB" id="A0A839UVS5"/>
<feature type="domain" description="Core-binding (CB)" evidence="7">
    <location>
        <begin position="101"/>
        <end position="180"/>
    </location>
</feature>
<protein>
    <submittedName>
        <fullName evidence="8">Integrase</fullName>
    </submittedName>
</protein>
<accession>A0A839UVS5</accession>
<dbReference type="InterPro" id="IPR002104">
    <property type="entry name" value="Integrase_catalytic"/>
</dbReference>
<dbReference type="InterPro" id="IPR050808">
    <property type="entry name" value="Phage_Integrase"/>
</dbReference>
<dbReference type="PANTHER" id="PTHR30629:SF2">
    <property type="entry name" value="PROPHAGE INTEGRASE INTS-RELATED"/>
    <property type="match status" value="1"/>
</dbReference>
<evidence type="ECO:0000259" key="6">
    <source>
        <dbReference type="PROSITE" id="PS51898"/>
    </source>
</evidence>
<evidence type="ECO:0000256" key="5">
    <source>
        <dbReference type="PROSITE-ProRule" id="PRU01248"/>
    </source>
</evidence>
<dbReference type="GO" id="GO:0006310">
    <property type="term" value="P:DNA recombination"/>
    <property type="evidence" value="ECO:0007669"/>
    <property type="project" value="UniProtKB-KW"/>
</dbReference>
<evidence type="ECO:0000256" key="2">
    <source>
        <dbReference type="ARBA" id="ARBA00022908"/>
    </source>
</evidence>
<evidence type="ECO:0000259" key="7">
    <source>
        <dbReference type="PROSITE" id="PS51900"/>
    </source>
</evidence>
<keyword evidence="9" id="KW-1185">Reference proteome</keyword>
<dbReference type="InterPro" id="IPR025166">
    <property type="entry name" value="Integrase_DNA_bind_dom"/>
</dbReference>